<dbReference type="SUPFAM" id="SSF53448">
    <property type="entry name" value="Nucleotide-diphospho-sugar transferases"/>
    <property type="match status" value="1"/>
</dbReference>
<dbReference type="InterPro" id="IPR050834">
    <property type="entry name" value="Glycosyltransf_2"/>
</dbReference>
<dbReference type="EMBL" id="NXLU01000008">
    <property type="protein sequence ID" value="RDU68667.1"/>
    <property type="molecule type" value="Genomic_DNA"/>
</dbReference>
<dbReference type="InterPro" id="IPR029044">
    <property type="entry name" value="Nucleotide-diphossugar_trans"/>
</dbReference>
<dbReference type="PANTHER" id="PTHR43685">
    <property type="entry name" value="GLYCOSYLTRANSFERASE"/>
    <property type="match status" value="1"/>
</dbReference>
<keyword evidence="3" id="KW-1185">Reference proteome</keyword>
<dbReference type="Proteomes" id="UP000257067">
    <property type="component" value="Unassembled WGS sequence"/>
</dbReference>
<reference evidence="2 3" key="1">
    <citation type="submission" date="2018-04" db="EMBL/GenBank/DDBJ databases">
        <title>Novel Campyloabacter and Helicobacter Species and Strains.</title>
        <authorList>
            <person name="Mannion A.J."/>
            <person name="Shen Z."/>
            <person name="Fox J.G."/>
        </authorList>
    </citation>
    <scope>NUCLEOTIDE SEQUENCE [LARGE SCALE GENOMIC DNA]</scope>
    <source>
        <strain evidence="2 3">ATCC 700242</strain>
    </source>
</reference>
<dbReference type="Gene3D" id="3.90.550.10">
    <property type="entry name" value="Spore Coat Polysaccharide Biosynthesis Protein SpsA, Chain A"/>
    <property type="match status" value="1"/>
</dbReference>
<comment type="caution">
    <text evidence="2">The sequence shown here is derived from an EMBL/GenBank/DDBJ whole genome shotgun (WGS) entry which is preliminary data.</text>
</comment>
<evidence type="ECO:0000313" key="3">
    <source>
        <dbReference type="Proteomes" id="UP000257067"/>
    </source>
</evidence>
<sequence length="334" mass="39182">MILPTYNRKSCIARMVDSVLQQSFKNFELIIIDDGSTDGTFEMLKEKYKDKRVRLLRQENGGVSSARNLGISLAKGEYVTFVDSDDYLLNGFFWDAYYTLQRPQPYKPDLLVYPNIVLTSEKIIYADFFLTNSSLEYTSTLLYKQEDFLKAFCLMFGNPQACAKFFKRKIINHFRKHISYGEDLAFVISFLLKSSYIQVKNQQYYVYVVLNSGLSRGELSINKKIDGLLLGFLSLKCSFNQTKRLIAYNYIKHLRFYILKIDRKTIKKEQVLTIKTICELARRVAPSTVDYLEIFLLEKSLESVIIRYLLAYIYKKYPKAHKLQSVFRKIRNFL</sequence>
<protein>
    <recommendedName>
        <fullName evidence="1">Glycosyltransferase 2-like domain-containing protein</fullName>
    </recommendedName>
</protein>
<dbReference type="Pfam" id="PF00535">
    <property type="entry name" value="Glycos_transf_2"/>
    <property type="match status" value="1"/>
</dbReference>
<proteinExistence type="predicted"/>
<dbReference type="InterPro" id="IPR001173">
    <property type="entry name" value="Glyco_trans_2-like"/>
</dbReference>
<name>A0A3D8ITN7_9HELI</name>
<evidence type="ECO:0000313" key="2">
    <source>
        <dbReference type="EMBL" id="RDU68667.1"/>
    </source>
</evidence>
<accession>A0A3D8ITN7</accession>
<dbReference type="OrthoDB" id="5372349at2"/>
<feature type="domain" description="Glycosyltransferase 2-like" evidence="1">
    <location>
        <begin position="2"/>
        <end position="91"/>
    </location>
</feature>
<evidence type="ECO:0000259" key="1">
    <source>
        <dbReference type="Pfam" id="PF00535"/>
    </source>
</evidence>
<gene>
    <name evidence="2" type="ORF">CQA62_06075</name>
</gene>
<dbReference type="CDD" id="cd00761">
    <property type="entry name" value="Glyco_tranf_GTA_type"/>
    <property type="match status" value="1"/>
</dbReference>
<dbReference type="AlphaFoldDB" id="A0A3D8ITN7"/>
<organism evidence="2 3">
    <name type="scientific">Helicobacter cholecystus</name>
    <dbReference type="NCBI Taxonomy" id="45498"/>
    <lineage>
        <taxon>Bacteria</taxon>
        <taxon>Pseudomonadati</taxon>
        <taxon>Campylobacterota</taxon>
        <taxon>Epsilonproteobacteria</taxon>
        <taxon>Campylobacterales</taxon>
        <taxon>Helicobacteraceae</taxon>
        <taxon>Helicobacter</taxon>
    </lineage>
</organism>
<dbReference type="PANTHER" id="PTHR43685:SF2">
    <property type="entry name" value="GLYCOSYLTRANSFERASE 2-LIKE DOMAIN-CONTAINING PROTEIN"/>
    <property type="match status" value="1"/>
</dbReference>